<feature type="region of interest" description="Disordered" evidence="1">
    <location>
        <begin position="246"/>
        <end position="273"/>
    </location>
</feature>
<organism evidence="2 3">
    <name type="scientific">Dichanthelium oligosanthes</name>
    <dbReference type="NCBI Taxonomy" id="888268"/>
    <lineage>
        <taxon>Eukaryota</taxon>
        <taxon>Viridiplantae</taxon>
        <taxon>Streptophyta</taxon>
        <taxon>Embryophyta</taxon>
        <taxon>Tracheophyta</taxon>
        <taxon>Spermatophyta</taxon>
        <taxon>Magnoliopsida</taxon>
        <taxon>Liliopsida</taxon>
        <taxon>Poales</taxon>
        <taxon>Poaceae</taxon>
        <taxon>PACMAD clade</taxon>
        <taxon>Panicoideae</taxon>
        <taxon>Panicodae</taxon>
        <taxon>Paniceae</taxon>
        <taxon>Dichantheliinae</taxon>
        <taxon>Dichanthelium</taxon>
    </lineage>
</organism>
<dbReference type="EMBL" id="LWDX02039398">
    <property type="protein sequence ID" value="OEL24567.1"/>
    <property type="molecule type" value="Genomic_DNA"/>
</dbReference>
<dbReference type="AlphaFoldDB" id="A0A1E5VHI0"/>
<proteinExistence type="predicted"/>
<protein>
    <submittedName>
        <fullName evidence="2">Uncharacterized protein</fullName>
    </submittedName>
</protein>
<comment type="caution">
    <text evidence="2">The sequence shown here is derived from an EMBL/GenBank/DDBJ whole genome shotgun (WGS) entry which is preliminary data.</text>
</comment>
<gene>
    <name evidence="2" type="ORF">BAE44_0014414</name>
</gene>
<dbReference type="OrthoDB" id="695699at2759"/>
<sequence length="273" mass="29457">MGCSTTADLPLPLRYNHLHVAIPPLCHTALTIVSLLGKDHAANSVSMLPAHTAHSAIAVNPPVTTTPEGYTFLPLPMIAPLVEPLRSELQRLIVVHLEEVLHPLREEASTIKLWLASLTTHLECVKPHGEHTSIADMVKLFGPCSLVQCSPTSSILASLMVAYTPTDSLVCEDTCVNATDFIVDEIHQMMPMGQAIEVPPRTCTTQLLQAITSEEDVVLVEDTSGDDEAILDPPIESAFASVTTARMGRGPSMPTYTPPFTTDHDSKTSLQVL</sequence>
<reference evidence="2 3" key="1">
    <citation type="submission" date="2016-09" db="EMBL/GenBank/DDBJ databases">
        <title>The draft genome of Dichanthelium oligosanthes: A C3 panicoid grass species.</title>
        <authorList>
            <person name="Studer A.J."/>
            <person name="Schnable J.C."/>
            <person name="Brutnell T.P."/>
        </authorList>
    </citation>
    <scope>NUCLEOTIDE SEQUENCE [LARGE SCALE GENOMIC DNA]</scope>
    <source>
        <strain evidence="3">cv. Kellogg 1175</strain>
        <tissue evidence="2">Leaf</tissue>
    </source>
</reference>
<dbReference type="Proteomes" id="UP000095767">
    <property type="component" value="Unassembled WGS sequence"/>
</dbReference>
<accession>A0A1E5VHI0</accession>
<evidence type="ECO:0000313" key="2">
    <source>
        <dbReference type="EMBL" id="OEL24567.1"/>
    </source>
</evidence>
<keyword evidence="3" id="KW-1185">Reference proteome</keyword>
<evidence type="ECO:0000313" key="3">
    <source>
        <dbReference type="Proteomes" id="UP000095767"/>
    </source>
</evidence>
<name>A0A1E5VHI0_9POAL</name>
<evidence type="ECO:0000256" key="1">
    <source>
        <dbReference type="SAM" id="MobiDB-lite"/>
    </source>
</evidence>